<keyword evidence="1" id="KW-0812">Transmembrane</keyword>
<keyword evidence="1" id="KW-0472">Membrane</keyword>
<dbReference type="AlphaFoldDB" id="A0A7S3GHV0"/>
<evidence type="ECO:0000256" key="2">
    <source>
        <dbReference type="SAM" id="SignalP"/>
    </source>
</evidence>
<evidence type="ECO:0000313" key="3">
    <source>
        <dbReference type="EMBL" id="CAE0266858.1"/>
    </source>
</evidence>
<reference evidence="3" key="1">
    <citation type="submission" date="2021-01" db="EMBL/GenBank/DDBJ databases">
        <authorList>
            <person name="Corre E."/>
            <person name="Pelletier E."/>
            <person name="Niang G."/>
            <person name="Scheremetjew M."/>
            <person name="Finn R."/>
            <person name="Kale V."/>
            <person name="Holt S."/>
            <person name="Cochrane G."/>
            <person name="Meng A."/>
            <person name="Brown T."/>
            <person name="Cohen L."/>
        </authorList>
    </citation>
    <scope>NUCLEOTIDE SEQUENCE</scope>
    <source>
        <strain evidence="3">NIES-2562</strain>
    </source>
</reference>
<name>A0A7S3GHV0_9EUKA</name>
<protein>
    <submittedName>
        <fullName evidence="3">Uncharacterized protein</fullName>
    </submittedName>
</protein>
<keyword evidence="1" id="KW-1133">Transmembrane helix</keyword>
<gene>
    <name evidence="3" type="ORF">PBIL07802_LOCUS29200</name>
</gene>
<accession>A0A7S3GHV0</accession>
<keyword evidence="2" id="KW-0732">Signal</keyword>
<dbReference type="EMBL" id="HBIB01044666">
    <property type="protein sequence ID" value="CAE0266858.1"/>
    <property type="molecule type" value="Transcribed_RNA"/>
</dbReference>
<feature type="chain" id="PRO_5031520313" evidence="2">
    <location>
        <begin position="20"/>
        <end position="138"/>
    </location>
</feature>
<feature type="signal peptide" evidence="2">
    <location>
        <begin position="1"/>
        <end position="19"/>
    </location>
</feature>
<organism evidence="3">
    <name type="scientific">Palpitomonas bilix</name>
    <dbReference type="NCBI Taxonomy" id="652834"/>
    <lineage>
        <taxon>Eukaryota</taxon>
        <taxon>Eukaryota incertae sedis</taxon>
    </lineage>
</organism>
<sequence length="138" mass="14535">MSPTYSLLVLSVCVVHVLSTSLGSSGSDDYVLCSCRCCNEGICAERRLPLSPLSDASPPSQPSPLVFRVPSCSACSRYLCTELVKGKVAELECEGFDAFCAETESVKSAVALAGCALLLVIAITAAIVSNVRKRREQG</sequence>
<feature type="transmembrane region" description="Helical" evidence="1">
    <location>
        <begin position="109"/>
        <end position="128"/>
    </location>
</feature>
<evidence type="ECO:0000256" key="1">
    <source>
        <dbReference type="SAM" id="Phobius"/>
    </source>
</evidence>
<proteinExistence type="predicted"/>